<dbReference type="EMBL" id="AHON02000013">
    <property type="protein sequence ID" value="EKO35646.1"/>
    <property type="molecule type" value="Genomic_DNA"/>
</dbReference>
<proteinExistence type="predicted"/>
<comment type="caution">
    <text evidence="1">The sequence shown here is derived from an EMBL/GenBank/DDBJ whole genome shotgun (WGS) entry which is preliminary data.</text>
</comment>
<organism evidence="1 2">
    <name type="scientific">Leptospira santarosai str. MOR084</name>
    <dbReference type="NCBI Taxonomy" id="1049984"/>
    <lineage>
        <taxon>Bacteria</taxon>
        <taxon>Pseudomonadati</taxon>
        <taxon>Spirochaetota</taxon>
        <taxon>Spirochaetia</taxon>
        <taxon>Leptospirales</taxon>
        <taxon>Leptospiraceae</taxon>
        <taxon>Leptospira</taxon>
    </lineage>
</organism>
<dbReference type="AlphaFoldDB" id="A0A0E2BJW8"/>
<name>A0A0E2BJW8_9LEPT</name>
<protein>
    <submittedName>
        <fullName evidence="1">Transposase</fullName>
    </submittedName>
</protein>
<dbReference type="RefSeq" id="WP_004442559.1">
    <property type="nucleotide sequence ID" value="NZ_AHON02000013.1"/>
</dbReference>
<evidence type="ECO:0000313" key="1">
    <source>
        <dbReference type="EMBL" id="EKO35646.1"/>
    </source>
</evidence>
<dbReference type="Proteomes" id="UP000006329">
    <property type="component" value="Unassembled WGS sequence"/>
</dbReference>
<gene>
    <name evidence="1" type="ORF">LEP1GSC179_1210</name>
</gene>
<keyword evidence="2" id="KW-1185">Reference proteome</keyword>
<reference evidence="1" key="1">
    <citation type="submission" date="2012-10" db="EMBL/GenBank/DDBJ databases">
        <authorList>
            <person name="Harkins D.M."/>
            <person name="Durkin A.S."/>
            <person name="Brinkac L.M."/>
            <person name="Haft D.H."/>
            <person name="Selengut J.D."/>
            <person name="Sanka R."/>
            <person name="DePew J."/>
            <person name="Purushe J."/>
            <person name="Matthias M.A."/>
            <person name="Vinetz J.M."/>
            <person name="Sutton G.G."/>
            <person name="Nierman W.C."/>
            <person name="Fouts D.E."/>
        </authorList>
    </citation>
    <scope>NUCLEOTIDE SEQUENCE [LARGE SCALE GENOMIC DNA]</scope>
    <source>
        <strain evidence="1">MOR084</strain>
    </source>
</reference>
<sequence>MAYADIFMTVYELYVEATPPKNAEEITSILKETHPKISANTIRRLIKKHGLEERRNKRQSELVNRVRQERDLDGQILDKIELYLKAAEQKILDKEGALIVEAKSAEGMLNALGKLMELYKKIRDDEKSRFSPTEFKRAIIQAMNDVEEIQAVLSERVWYKFEQALRRNQGQIVEVNQKS</sequence>
<accession>A0A0E2BJW8</accession>
<evidence type="ECO:0000313" key="2">
    <source>
        <dbReference type="Proteomes" id="UP000006329"/>
    </source>
</evidence>